<reference evidence="2 3" key="1">
    <citation type="submission" date="2020-02" db="EMBL/GenBank/DDBJ databases">
        <authorList>
            <person name="Ferguson B K."/>
        </authorList>
    </citation>
    <scope>NUCLEOTIDE SEQUENCE [LARGE SCALE GENOMIC DNA]</scope>
</reference>
<feature type="region of interest" description="Disordered" evidence="1">
    <location>
        <begin position="49"/>
        <end position="71"/>
    </location>
</feature>
<dbReference type="Proteomes" id="UP000479190">
    <property type="component" value="Unassembled WGS sequence"/>
</dbReference>
<evidence type="ECO:0000313" key="2">
    <source>
        <dbReference type="EMBL" id="CAB0040450.1"/>
    </source>
</evidence>
<dbReference type="EMBL" id="CADCXV010001025">
    <property type="protein sequence ID" value="CAB0040450.1"/>
    <property type="molecule type" value="Genomic_DNA"/>
</dbReference>
<name>A0A6H5ISC0_9HYME</name>
<sequence>MPTASEIRNLEREARKAARGSDDTKSMVDRIVEMEDEEVLRELAKSVCEHAGPGEGGAKSSAAVDASITRL</sequence>
<accession>A0A6H5ISC0</accession>
<dbReference type="AlphaFoldDB" id="A0A6H5ISC0"/>
<gene>
    <name evidence="2" type="ORF">TBRA_LOCUS12156</name>
</gene>
<keyword evidence="3" id="KW-1185">Reference proteome</keyword>
<proteinExistence type="predicted"/>
<evidence type="ECO:0000256" key="1">
    <source>
        <dbReference type="SAM" id="MobiDB-lite"/>
    </source>
</evidence>
<feature type="compositionally biased region" description="Basic and acidic residues" evidence="1">
    <location>
        <begin position="8"/>
        <end position="27"/>
    </location>
</feature>
<evidence type="ECO:0000313" key="3">
    <source>
        <dbReference type="Proteomes" id="UP000479190"/>
    </source>
</evidence>
<feature type="region of interest" description="Disordered" evidence="1">
    <location>
        <begin position="1"/>
        <end position="27"/>
    </location>
</feature>
<organism evidence="2 3">
    <name type="scientific">Trichogramma brassicae</name>
    <dbReference type="NCBI Taxonomy" id="86971"/>
    <lineage>
        <taxon>Eukaryota</taxon>
        <taxon>Metazoa</taxon>
        <taxon>Ecdysozoa</taxon>
        <taxon>Arthropoda</taxon>
        <taxon>Hexapoda</taxon>
        <taxon>Insecta</taxon>
        <taxon>Pterygota</taxon>
        <taxon>Neoptera</taxon>
        <taxon>Endopterygota</taxon>
        <taxon>Hymenoptera</taxon>
        <taxon>Apocrita</taxon>
        <taxon>Proctotrupomorpha</taxon>
        <taxon>Chalcidoidea</taxon>
        <taxon>Trichogrammatidae</taxon>
        <taxon>Trichogramma</taxon>
    </lineage>
</organism>
<protein>
    <submittedName>
        <fullName evidence="2">Uncharacterized protein</fullName>
    </submittedName>
</protein>